<comment type="subcellular location">
    <subcellularLocation>
        <location evidence="2">Cell envelope</location>
    </subcellularLocation>
    <subcellularLocation>
        <location evidence="3">Membrane</location>
        <topology evidence="3">Lipid-anchor</topology>
        <topology evidence="3">GPI-anchor</topology>
    </subcellularLocation>
</comment>
<evidence type="ECO:0000313" key="23">
    <source>
        <dbReference type="Proteomes" id="UP001275084"/>
    </source>
</evidence>
<dbReference type="InterPro" id="IPR017168">
    <property type="entry name" value="CHR-like"/>
</dbReference>
<accession>A0AAJ0HG28</accession>
<evidence type="ECO:0000313" key="22">
    <source>
        <dbReference type="EMBL" id="KAK3350001.1"/>
    </source>
</evidence>
<feature type="compositionally biased region" description="Low complexity" evidence="19">
    <location>
        <begin position="295"/>
        <end position="345"/>
    </location>
</feature>
<evidence type="ECO:0000256" key="16">
    <source>
        <dbReference type="PIRNR" id="PIRNR037299"/>
    </source>
</evidence>
<evidence type="ECO:0000256" key="1">
    <source>
        <dbReference type="ARBA" id="ARBA00000822"/>
    </source>
</evidence>
<evidence type="ECO:0000256" key="17">
    <source>
        <dbReference type="PIRSR" id="PIRSR037299-1"/>
    </source>
</evidence>
<reference evidence="22" key="2">
    <citation type="submission" date="2023-06" db="EMBL/GenBank/DDBJ databases">
        <authorList>
            <consortium name="Lawrence Berkeley National Laboratory"/>
            <person name="Haridas S."/>
            <person name="Hensen N."/>
            <person name="Bonometti L."/>
            <person name="Westerberg I."/>
            <person name="Brannstrom I.O."/>
            <person name="Guillou S."/>
            <person name="Cros-Aarteil S."/>
            <person name="Calhoun S."/>
            <person name="Kuo A."/>
            <person name="Mondo S."/>
            <person name="Pangilinan J."/>
            <person name="Riley R."/>
            <person name="Labutti K."/>
            <person name="Andreopoulos B."/>
            <person name="Lipzen A."/>
            <person name="Chen C."/>
            <person name="Yanf M."/>
            <person name="Daum C."/>
            <person name="Ng V."/>
            <person name="Clum A."/>
            <person name="Steindorff A."/>
            <person name="Ohm R."/>
            <person name="Martin F."/>
            <person name="Silar P."/>
            <person name="Natvig D."/>
            <person name="Lalanne C."/>
            <person name="Gautier V."/>
            <person name="Ament-Velasquez S.L."/>
            <person name="Kruys A."/>
            <person name="Hutchinson M.I."/>
            <person name="Powell A.J."/>
            <person name="Barry K."/>
            <person name="Miller A.N."/>
            <person name="Grigoriev I.V."/>
            <person name="Debuchy R."/>
            <person name="Gladieux P."/>
            <person name="Thoren M.H."/>
            <person name="Johannesson H."/>
        </authorList>
    </citation>
    <scope>NUCLEOTIDE SEQUENCE</scope>
    <source>
        <strain evidence="22">CBS 955.72</strain>
    </source>
</reference>
<dbReference type="PANTHER" id="PTHR10963:SF68">
    <property type="entry name" value="GLYCOSIDASE CRH1-RELATED"/>
    <property type="match status" value="1"/>
</dbReference>
<feature type="region of interest" description="Disordered" evidence="19">
    <location>
        <begin position="281"/>
        <end position="349"/>
    </location>
</feature>
<feature type="disulfide bond" evidence="18">
    <location>
        <begin position="24"/>
        <end position="31"/>
    </location>
</feature>
<dbReference type="SUPFAM" id="SSF49899">
    <property type="entry name" value="Concanavalin A-like lectins/glucanases"/>
    <property type="match status" value="1"/>
</dbReference>
<dbReference type="GO" id="GO:0031505">
    <property type="term" value="P:fungal-type cell wall organization"/>
    <property type="evidence" value="ECO:0007669"/>
    <property type="project" value="TreeGrafter"/>
</dbReference>
<keyword evidence="11" id="KW-0325">Glycoprotein</keyword>
<protein>
    <recommendedName>
        <fullName evidence="16">Crh-like protein</fullName>
        <ecNumber evidence="16">3.2.-.-</ecNumber>
    </recommendedName>
</protein>
<proteinExistence type="inferred from homology"/>
<feature type="chain" id="PRO_5042464576" description="Crh-like protein" evidence="20">
    <location>
        <begin position="19"/>
        <end position="374"/>
    </location>
</feature>
<evidence type="ECO:0000259" key="21">
    <source>
        <dbReference type="PROSITE" id="PS51762"/>
    </source>
</evidence>
<evidence type="ECO:0000256" key="13">
    <source>
        <dbReference type="ARBA" id="ARBA00023295"/>
    </source>
</evidence>
<dbReference type="InterPro" id="IPR050546">
    <property type="entry name" value="Glycosyl_Hydrlase_16"/>
</dbReference>
<dbReference type="GO" id="GO:0005975">
    <property type="term" value="P:carbohydrate metabolic process"/>
    <property type="evidence" value="ECO:0007669"/>
    <property type="project" value="InterPro"/>
</dbReference>
<dbReference type="GO" id="GO:0098552">
    <property type="term" value="C:side of membrane"/>
    <property type="evidence" value="ECO:0007669"/>
    <property type="project" value="UniProtKB-KW"/>
</dbReference>
<dbReference type="EC" id="3.2.-.-" evidence="16"/>
<evidence type="ECO:0000256" key="15">
    <source>
        <dbReference type="ARBA" id="ARBA00038074"/>
    </source>
</evidence>
<keyword evidence="5" id="KW-0328">Glycosyltransferase</keyword>
<evidence type="ECO:0000256" key="2">
    <source>
        <dbReference type="ARBA" id="ARBA00004196"/>
    </source>
</evidence>
<dbReference type="InterPro" id="IPR000757">
    <property type="entry name" value="Beta-glucanase-like"/>
</dbReference>
<keyword evidence="4" id="KW-0336">GPI-anchor</keyword>
<evidence type="ECO:0000256" key="4">
    <source>
        <dbReference type="ARBA" id="ARBA00022622"/>
    </source>
</evidence>
<feature type="domain" description="GH16" evidence="21">
    <location>
        <begin position="26"/>
        <end position="239"/>
    </location>
</feature>
<evidence type="ECO:0000256" key="6">
    <source>
        <dbReference type="ARBA" id="ARBA00022679"/>
    </source>
</evidence>
<dbReference type="Proteomes" id="UP001275084">
    <property type="component" value="Unassembled WGS sequence"/>
</dbReference>
<organism evidence="22 23">
    <name type="scientific">Lasiosphaeria hispida</name>
    <dbReference type="NCBI Taxonomy" id="260671"/>
    <lineage>
        <taxon>Eukaryota</taxon>
        <taxon>Fungi</taxon>
        <taxon>Dikarya</taxon>
        <taxon>Ascomycota</taxon>
        <taxon>Pezizomycotina</taxon>
        <taxon>Sordariomycetes</taxon>
        <taxon>Sordariomycetidae</taxon>
        <taxon>Sordariales</taxon>
        <taxon>Lasiosphaeriaceae</taxon>
        <taxon>Lasiosphaeria</taxon>
    </lineage>
</organism>
<comment type="caution">
    <text evidence="22">The sequence shown here is derived from an EMBL/GenBank/DDBJ whole genome shotgun (WGS) entry which is preliminary data.</text>
</comment>
<comment type="similarity">
    <text evidence="15">Belongs to the glycosyl hydrolase 16 family. CRH1 subfamily.</text>
</comment>
<dbReference type="PROSITE" id="PS51762">
    <property type="entry name" value="GH16_2"/>
    <property type="match status" value="1"/>
</dbReference>
<dbReference type="GO" id="GO:0016757">
    <property type="term" value="F:glycosyltransferase activity"/>
    <property type="evidence" value="ECO:0007669"/>
    <property type="project" value="UniProtKB-KW"/>
</dbReference>
<keyword evidence="13" id="KW-0326">Glycosidase</keyword>
<gene>
    <name evidence="22" type="ORF">B0T25DRAFT_255256</name>
</gene>
<evidence type="ECO:0000256" key="8">
    <source>
        <dbReference type="ARBA" id="ARBA00022801"/>
    </source>
</evidence>
<dbReference type="Gene3D" id="2.60.120.200">
    <property type="match status" value="1"/>
</dbReference>
<evidence type="ECO:0000256" key="3">
    <source>
        <dbReference type="ARBA" id="ARBA00004589"/>
    </source>
</evidence>
<dbReference type="GO" id="GO:0009277">
    <property type="term" value="C:fungal-type cell wall"/>
    <property type="evidence" value="ECO:0007669"/>
    <property type="project" value="TreeGrafter"/>
</dbReference>
<evidence type="ECO:0000256" key="20">
    <source>
        <dbReference type="SAM" id="SignalP"/>
    </source>
</evidence>
<keyword evidence="10 18" id="KW-1015">Disulfide bond</keyword>
<dbReference type="CDD" id="cd02183">
    <property type="entry name" value="GH16_fungal_CRH1_transglycosylase"/>
    <property type="match status" value="1"/>
</dbReference>
<keyword evidence="23" id="KW-1185">Reference proteome</keyword>
<reference evidence="22" key="1">
    <citation type="journal article" date="2023" name="Mol. Phylogenet. Evol.">
        <title>Genome-scale phylogeny and comparative genomics of the fungal order Sordariales.</title>
        <authorList>
            <person name="Hensen N."/>
            <person name="Bonometti L."/>
            <person name="Westerberg I."/>
            <person name="Brannstrom I.O."/>
            <person name="Guillou S."/>
            <person name="Cros-Aarteil S."/>
            <person name="Calhoun S."/>
            <person name="Haridas S."/>
            <person name="Kuo A."/>
            <person name="Mondo S."/>
            <person name="Pangilinan J."/>
            <person name="Riley R."/>
            <person name="LaButti K."/>
            <person name="Andreopoulos B."/>
            <person name="Lipzen A."/>
            <person name="Chen C."/>
            <person name="Yan M."/>
            <person name="Daum C."/>
            <person name="Ng V."/>
            <person name="Clum A."/>
            <person name="Steindorff A."/>
            <person name="Ohm R.A."/>
            <person name="Martin F."/>
            <person name="Silar P."/>
            <person name="Natvig D.O."/>
            <person name="Lalanne C."/>
            <person name="Gautier V."/>
            <person name="Ament-Velasquez S.L."/>
            <person name="Kruys A."/>
            <person name="Hutchinson M.I."/>
            <person name="Powell A.J."/>
            <person name="Barry K."/>
            <person name="Miller A.N."/>
            <person name="Grigoriev I.V."/>
            <person name="Debuchy R."/>
            <person name="Gladieux P."/>
            <person name="Hiltunen Thoren M."/>
            <person name="Johannesson H."/>
        </authorList>
    </citation>
    <scope>NUCLEOTIDE SEQUENCE</scope>
    <source>
        <strain evidence="22">CBS 955.72</strain>
    </source>
</reference>
<dbReference type="PROSITE" id="PS51257">
    <property type="entry name" value="PROKAR_LIPOPROTEIN"/>
    <property type="match status" value="1"/>
</dbReference>
<evidence type="ECO:0000256" key="14">
    <source>
        <dbReference type="ARBA" id="ARBA00023316"/>
    </source>
</evidence>
<evidence type="ECO:0000256" key="7">
    <source>
        <dbReference type="ARBA" id="ARBA00022729"/>
    </source>
</evidence>
<name>A0AAJ0HG28_9PEZI</name>
<comment type="catalytic activity">
    <reaction evidence="1">
        <text>Random endo-hydrolysis of N-acetyl-beta-D-glucosaminide (1-&gt;4)-beta-linkages in chitin and chitodextrins.</text>
        <dbReference type="EC" id="3.2.1.14"/>
    </reaction>
</comment>
<evidence type="ECO:0000256" key="10">
    <source>
        <dbReference type="ARBA" id="ARBA00023157"/>
    </source>
</evidence>
<keyword evidence="14" id="KW-0961">Cell wall biogenesis/degradation</keyword>
<feature type="signal peptide" evidence="20">
    <location>
        <begin position="1"/>
        <end position="18"/>
    </location>
</feature>
<sequence length="374" mass="39055">MVSKLLAVALAAATLVSAQTSTACDPTKKDCPNPKALGAKIIDIDFRKGDDDHKFLKVLAGTTLDYDKELGAVYTINKETDAPTTQSDPYIFFGQVDVTVRAAKGVGIVTSIVLQSDDLDEIDWEWVGHDTTQVQTNYFSKGCIETYNRGGFSPVSNPQAEFHTYTIKWTTERLDWIIDGAVVRTLLASEAKGCSGFPQSPMQVKLGTWVAGRKGASPGTIEWAGGLANFAEAPFVGYYQSLKVQDFMGGNGAKSAKEYQYTDRTGSWQSIKVIADDGSVVEDDDTSSSATQSKTANATASTFSTASSGTPTGFTTTTSGSPSGTAGTSNTGAAASRTSSGPTGAPTSAASKLVSSFGSVVAIGAALFLGSLAL</sequence>
<feature type="active site" description="Proton donor" evidence="17">
    <location>
        <position position="125"/>
    </location>
</feature>
<keyword evidence="6" id="KW-0808">Transferase</keyword>
<dbReference type="Pfam" id="PF00722">
    <property type="entry name" value="Glyco_hydro_16"/>
    <property type="match status" value="1"/>
</dbReference>
<evidence type="ECO:0000256" key="9">
    <source>
        <dbReference type="ARBA" id="ARBA00023136"/>
    </source>
</evidence>
<keyword evidence="7 20" id="KW-0732">Signal</keyword>
<evidence type="ECO:0000256" key="11">
    <source>
        <dbReference type="ARBA" id="ARBA00023180"/>
    </source>
</evidence>
<dbReference type="GO" id="GO:0008843">
    <property type="term" value="F:endochitinase activity"/>
    <property type="evidence" value="ECO:0007669"/>
    <property type="project" value="UniProtKB-EC"/>
</dbReference>
<feature type="active site" description="Nucleophile" evidence="17">
    <location>
        <position position="121"/>
    </location>
</feature>
<keyword evidence="9 16" id="KW-0472">Membrane</keyword>
<evidence type="ECO:0000256" key="19">
    <source>
        <dbReference type="SAM" id="MobiDB-lite"/>
    </source>
</evidence>
<keyword evidence="8 16" id="KW-0378">Hydrolase</keyword>
<evidence type="ECO:0000256" key="18">
    <source>
        <dbReference type="PIRSR" id="PIRSR037299-2"/>
    </source>
</evidence>
<evidence type="ECO:0000256" key="5">
    <source>
        <dbReference type="ARBA" id="ARBA00022676"/>
    </source>
</evidence>
<evidence type="ECO:0000256" key="12">
    <source>
        <dbReference type="ARBA" id="ARBA00023288"/>
    </source>
</evidence>
<dbReference type="PANTHER" id="PTHR10963">
    <property type="entry name" value="GLYCOSYL HYDROLASE-RELATED"/>
    <property type="match status" value="1"/>
</dbReference>
<dbReference type="EMBL" id="JAUIQD010000005">
    <property type="protein sequence ID" value="KAK3350001.1"/>
    <property type="molecule type" value="Genomic_DNA"/>
</dbReference>
<dbReference type="InterPro" id="IPR013320">
    <property type="entry name" value="ConA-like_dom_sf"/>
</dbReference>
<dbReference type="AlphaFoldDB" id="A0AAJ0HG28"/>
<dbReference type="PIRSF" id="PIRSF037299">
    <property type="entry name" value="Glycosidase_CRH1_prd"/>
    <property type="match status" value="1"/>
</dbReference>
<keyword evidence="12" id="KW-0449">Lipoprotein</keyword>